<keyword evidence="2" id="KW-1185">Reference proteome</keyword>
<dbReference type="EMBL" id="VSDQ01000679">
    <property type="protein sequence ID" value="TYA74051.1"/>
    <property type="molecule type" value="Genomic_DNA"/>
</dbReference>
<evidence type="ECO:0000313" key="1">
    <source>
        <dbReference type="EMBL" id="TYA74051.1"/>
    </source>
</evidence>
<proteinExistence type="predicted"/>
<gene>
    <name evidence="1" type="ORF">FUA24_11940</name>
</gene>
<comment type="caution">
    <text evidence="1">The sequence shown here is derived from an EMBL/GenBank/DDBJ whole genome shotgun (WGS) entry which is preliminary data.</text>
</comment>
<dbReference type="AlphaFoldDB" id="A0A5D0HSD3"/>
<protein>
    <submittedName>
        <fullName evidence="1">DUF1330 domain-containing protein</fullName>
    </submittedName>
</protein>
<organism evidence="1 2">
    <name type="scientific">Seonamhaeicola marinus</name>
    <dbReference type="NCBI Taxonomy" id="1912246"/>
    <lineage>
        <taxon>Bacteria</taxon>
        <taxon>Pseudomonadati</taxon>
        <taxon>Bacteroidota</taxon>
        <taxon>Flavobacteriia</taxon>
        <taxon>Flavobacteriales</taxon>
        <taxon>Flavobacteriaceae</taxon>
    </lineage>
</organism>
<reference evidence="1 2" key="1">
    <citation type="submission" date="2019-08" db="EMBL/GenBank/DDBJ databases">
        <title>Seonamhaeicola sediminis sp. nov., isolated from marine sediment.</title>
        <authorList>
            <person name="Cao W.R."/>
        </authorList>
    </citation>
    <scope>NUCLEOTIDE SEQUENCE [LARGE SCALE GENOMIC DNA]</scope>
    <source>
        <strain evidence="1 2">B011</strain>
    </source>
</reference>
<accession>A0A5D0HSD3</accession>
<sequence>MIYITAFLFINDDKEDLYNQYESEVLPLLEIYNGKLIYRIKPSDADYINAEEEKPYEIHFISFENEAGFNGYLNNTKRLSFNNLKAQSIKTSFIVKGEKL</sequence>
<dbReference type="RefSeq" id="WP_148542570.1">
    <property type="nucleotide sequence ID" value="NZ_VSDQ01000679.1"/>
</dbReference>
<evidence type="ECO:0000313" key="2">
    <source>
        <dbReference type="Proteomes" id="UP000323930"/>
    </source>
</evidence>
<name>A0A5D0HSD3_9FLAO</name>
<dbReference type="Proteomes" id="UP000323930">
    <property type="component" value="Unassembled WGS sequence"/>
</dbReference>
<dbReference type="OrthoDB" id="675824at2"/>